<gene>
    <name evidence="4" type="ORF">FJY68_04410</name>
</gene>
<dbReference type="InterPro" id="IPR024370">
    <property type="entry name" value="PBP_domain"/>
</dbReference>
<keyword evidence="1 2" id="KW-0732">Signal</keyword>
<reference evidence="4" key="1">
    <citation type="submission" date="2019-03" db="EMBL/GenBank/DDBJ databases">
        <title>Lake Tanganyika Metagenome-Assembled Genomes (MAGs).</title>
        <authorList>
            <person name="Tran P."/>
        </authorList>
    </citation>
    <scope>NUCLEOTIDE SEQUENCE</scope>
    <source>
        <strain evidence="4">K_DeepCast_150m_m2_040</strain>
    </source>
</reference>
<feature type="chain" id="PRO_5037047837" evidence="2">
    <location>
        <begin position="30"/>
        <end position="278"/>
    </location>
</feature>
<dbReference type="EMBL" id="VGIR01000018">
    <property type="protein sequence ID" value="MBM3331080.1"/>
    <property type="molecule type" value="Genomic_DNA"/>
</dbReference>
<dbReference type="PROSITE" id="PS51257">
    <property type="entry name" value="PROKAR_LIPOPROTEIN"/>
    <property type="match status" value="1"/>
</dbReference>
<feature type="domain" description="PBP" evidence="3">
    <location>
        <begin position="26"/>
        <end position="263"/>
    </location>
</feature>
<evidence type="ECO:0000313" key="4">
    <source>
        <dbReference type="EMBL" id="MBM3331080.1"/>
    </source>
</evidence>
<evidence type="ECO:0000256" key="1">
    <source>
        <dbReference type="ARBA" id="ARBA00022729"/>
    </source>
</evidence>
<dbReference type="AlphaFoldDB" id="A0A938BQX7"/>
<accession>A0A938BQX7</accession>
<protein>
    <submittedName>
        <fullName evidence="4">Phosphate ABC transporter substrate-binding protein</fullName>
    </submittedName>
</protein>
<evidence type="ECO:0000259" key="3">
    <source>
        <dbReference type="Pfam" id="PF12849"/>
    </source>
</evidence>
<proteinExistence type="predicted"/>
<evidence type="ECO:0000313" key="5">
    <source>
        <dbReference type="Proteomes" id="UP000779900"/>
    </source>
</evidence>
<dbReference type="CDD" id="cd13653">
    <property type="entry name" value="PBP2_phosphate_like_1"/>
    <property type="match status" value="1"/>
</dbReference>
<name>A0A938BQX7_UNCW3</name>
<sequence length="278" mass="29371">MPTPLRYFVALACAALLSLLGCSRGSKNALTVAGSTSVEPFAELLAEHYMAIHPGSEISVQGGGSSAGIRACQNRICAIGMSSRELHDAETSLVEIPIALDAIALIVNARNPVRKLTLVQARDVFAGRIRNWQELGGPDQRITPITREEGSGTRASFDEKVMVAGMPRGRDGKAEPAALAPDALVQNSNGSVREIVASDPAAISYISSGLVDERVAAVVLDGVAPTETAIRSGKYPVVRRFLFLTNGEATGAAREFINYVLSDSGQKALAEEGLTRVR</sequence>
<dbReference type="InterPro" id="IPR050811">
    <property type="entry name" value="Phosphate_ABC_transporter"/>
</dbReference>
<feature type="signal peptide" evidence="2">
    <location>
        <begin position="1"/>
        <end position="29"/>
    </location>
</feature>
<evidence type="ECO:0000256" key="2">
    <source>
        <dbReference type="SAM" id="SignalP"/>
    </source>
</evidence>
<dbReference type="Gene3D" id="3.40.190.10">
    <property type="entry name" value="Periplasmic binding protein-like II"/>
    <property type="match status" value="2"/>
</dbReference>
<dbReference type="SUPFAM" id="SSF53850">
    <property type="entry name" value="Periplasmic binding protein-like II"/>
    <property type="match status" value="1"/>
</dbReference>
<organism evidence="4 5">
    <name type="scientific">candidate division WOR-3 bacterium</name>
    <dbReference type="NCBI Taxonomy" id="2052148"/>
    <lineage>
        <taxon>Bacteria</taxon>
        <taxon>Bacteria division WOR-3</taxon>
    </lineage>
</organism>
<dbReference type="Pfam" id="PF12849">
    <property type="entry name" value="PBP_like_2"/>
    <property type="match status" value="1"/>
</dbReference>
<dbReference type="PANTHER" id="PTHR30570:SF1">
    <property type="entry name" value="PHOSPHATE-BINDING PROTEIN PSTS"/>
    <property type="match status" value="1"/>
</dbReference>
<dbReference type="PANTHER" id="PTHR30570">
    <property type="entry name" value="PERIPLASMIC PHOSPHATE BINDING COMPONENT OF PHOSPHATE ABC TRANSPORTER"/>
    <property type="match status" value="1"/>
</dbReference>
<comment type="caution">
    <text evidence="4">The sequence shown here is derived from an EMBL/GenBank/DDBJ whole genome shotgun (WGS) entry which is preliminary data.</text>
</comment>
<dbReference type="Proteomes" id="UP000779900">
    <property type="component" value="Unassembled WGS sequence"/>
</dbReference>